<evidence type="ECO:0000313" key="2">
    <source>
        <dbReference type="EMBL" id="CAG1962576.1"/>
    </source>
</evidence>
<protein>
    <submittedName>
        <fullName evidence="2">Uncharacterized protein</fullName>
    </submittedName>
</protein>
<keyword evidence="1" id="KW-1133">Transmembrane helix</keyword>
<proteinExistence type="predicted"/>
<feature type="transmembrane region" description="Helical" evidence="1">
    <location>
        <begin position="73"/>
        <end position="96"/>
    </location>
</feature>
<sequence>MIPTTPNQKQTYRHYHLQAVSSLSIEQTVRRRLARSAQFHYPVQIELHKSTATVALRIGARFRVMRHRRFDALNIPCILSLSFSLLLVPAPILSIMDLTVLLKLAPDSAPM</sequence>
<gene>
    <name evidence="2" type="ORF">MDCFG202_LOCUS2904</name>
</gene>
<accession>A0A9N8NAN4</accession>
<evidence type="ECO:0000256" key="1">
    <source>
        <dbReference type="SAM" id="Phobius"/>
    </source>
</evidence>
<dbReference type="Proteomes" id="UP000746612">
    <property type="component" value="Unassembled WGS sequence"/>
</dbReference>
<dbReference type="EMBL" id="CAJPIJ010000004">
    <property type="protein sequence ID" value="CAG1962576.1"/>
    <property type="molecule type" value="Genomic_DNA"/>
</dbReference>
<name>A0A9N8NAN4_GIBZA</name>
<organism evidence="2 3">
    <name type="scientific">Gibberella zeae</name>
    <name type="common">Wheat head blight fungus</name>
    <name type="synonym">Fusarium graminearum</name>
    <dbReference type="NCBI Taxonomy" id="5518"/>
    <lineage>
        <taxon>Eukaryota</taxon>
        <taxon>Fungi</taxon>
        <taxon>Dikarya</taxon>
        <taxon>Ascomycota</taxon>
        <taxon>Pezizomycotina</taxon>
        <taxon>Sordariomycetes</taxon>
        <taxon>Hypocreomycetidae</taxon>
        <taxon>Hypocreales</taxon>
        <taxon>Nectriaceae</taxon>
        <taxon>Fusarium</taxon>
    </lineage>
</organism>
<reference evidence="2" key="1">
    <citation type="submission" date="2021-03" db="EMBL/GenBank/DDBJ databases">
        <authorList>
            <person name="Alouane T."/>
            <person name="Langin T."/>
            <person name="Bonhomme L."/>
        </authorList>
    </citation>
    <scope>NUCLEOTIDE SEQUENCE</scope>
    <source>
        <strain evidence="2">MDC_Fg202</strain>
    </source>
</reference>
<keyword evidence="1" id="KW-0812">Transmembrane</keyword>
<evidence type="ECO:0000313" key="3">
    <source>
        <dbReference type="Proteomes" id="UP000746612"/>
    </source>
</evidence>
<dbReference type="AlphaFoldDB" id="A0A9N8NAN4"/>
<comment type="caution">
    <text evidence="2">The sequence shown here is derived from an EMBL/GenBank/DDBJ whole genome shotgun (WGS) entry which is preliminary data.</text>
</comment>
<keyword evidence="1" id="KW-0472">Membrane</keyword>